<sequence length="165" mass="19048">MAKRGHVQRMHMNYFTDVMQQVKWDVHQAVLDNGAVPDDWHEIARARGRRPKVRLTIRLEEDVVKFFRAMGRGYQERMNDVLRAWMHGRLAGVINGPEAEDLEVALLMQYSRPRTGEVEMAHHGVVRRDDGRLYSLNEERYLAEEELTGDAEALGVFRSCRGGEG</sequence>
<name>A0A1G7MLT7_9RHOB</name>
<dbReference type="Proteomes" id="UP000199399">
    <property type="component" value="Unassembled WGS sequence"/>
</dbReference>
<evidence type="ECO:0000313" key="2">
    <source>
        <dbReference type="Proteomes" id="UP000199399"/>
    </source>
</evidence>
<dbReference type="Pfam" id="PF14384">
    <property type="entry name" value="BrnA_antitoxin"/>
    <property type="match status" value="1"/>
</dbReference>
<evidence type="ECO:0000313" key="1">
    <source>
        <dbReference type="EMBL" id="SDF62755.1"/>
    </source>
</evidence>
<protein>
    <submittedName>
        <fullName evidence="1">BrnA antitoxin of type II toxin-antitoxin system</fullName>
    </submittedName>
</protein>
<dbReference type="RefSeq" id="WP_167356379.1">
    <property type="nucleotide sequence ID" value="NZ_FNBP01000002.1"/>
</dbReference>
<dbReference type="EMBL" id="FNBP01000002">
    <property type="protein sequence ID" value="SDF62755.1"/>
    <property type="molecule type" value="Genomic_DNA"/>
</dbReference>
<dbReference type="AlphaFoldDB" id="A0A1G7MLT7"/>
<dbReference type="InterPro" id="IPR025528">
    <property type="entry name" value="BrnA_antitoxin"/>
</dbReference>
<accession>A0A1G7MLT7</accession>
<dbReference type="STRING" id="218672.SAMN04489759_102603"/>
<proteinExistence type="predicted"/>
<organism evidence="1 2">
    <name type="scientific">Sulfitobacter delicatus</name>
    <dbReference type="NCBI Taxonomy" id="218672"/>
    <lineage>
        <taxon>Bacteria</taxon>
        <taxon>Pseudomonadati</taxon>
        <taxon>Pseudomonadota</taxon>
        <taxon>Alphaproteobacteria</taxon>
        <taxon>Rhodobacterales</taxon>
        <taxon>Roseobacteraceae</taxon>
        <taxon>Sulfitobacter</taxon>
    </lineage>
</organism>
<gene>
    <name evidence="1" type="ORF">SAMN04489759_102603</name>
</gene>
<reference evidence="2" key="1">
    <citation type="submission" date="2016-10" db="EMBL/GenBank/DDBJ databases">
        <authorList>
            <person name="Varghese N."/>
            <person name="Submissions S."/>
        </authorList>
    </citation>
    <scope>NUCLEOTIDE SEQUENCE [LARGE SCALE GENOMIC DNA]</scope>
    <source>
        <strain evidence="2">DSM 16477</strain>
    </source>
</reference>
<keyword evidence="2" id="KW-1185">Reference proteome</keyword>